<dbReference type="GO" id="GO:0070403">
    <property type="term" value="F:NAD+ binding"/>
    <property type="evidence" value="ECO:0007669"/>
    <property type="project" value="InterPro"/>
</dbReference>
<dbReference type="STRING" id="486041.B0D7T5"/>
<dbReference type="PROSITE" id="PS50305">
    <property type="entry name" value="SIRTUIN"/>
    <property type="match status" value="1"/>
</dbReference>
<dbReference type="InterPro" id="IPR029035">
    <property type="entry name" value="DHS-like_NAD/FAD-binding_dom"/>
</dbReference>
<dbReference type="Pfam" id="PF02146">
    <property type="entry name" value="SIR2"/>
    <property type="match status" value="1"/>
</dbReference>
<dbReference type="InterPro" id="IPR026591">
    <property type="entry name" value="Sirtuin_cat_small_dom_sf"/>
</dbReference>
<feature type="binding site" evidence="6">
    <location>
        <position position="184"/>
    </location>
    <ligand>
        <name>Zn(2+)</name>
        <dbReference type="ChEBI" id="CHEBI:29105"/>
    </ligand>
</feature>
<protein>
    <submittedName>
        <fullName evidence="8">Predicted protein</fullName>
    </submittedName>
</protein>
<evidence type="ECO:0000256" key="2">
    <source>
        <dbReference type="ARBA" id="ARBA00006924"/>
    </source>
</evidence>
<dbReference type="GO" id="GO:0005739">
    <property type="term" value="C:mitochondrion"/>
    <property type="evidence" value="ECO:0007669"/>
    <property type="project" value="UniProtKB-SubCell"/>
</dbReference>
<evidence type="ECO:0000256" key="3">
    <source>
        <dbReference type="ARBA" id="ARBA00022679"/>
    </source>
</evidence>
<dbReference type="EMBL" id="DS547099">
    <property type="protein sequence ID" value="EDR09458.1"/>
    <property type="molecule type" value="Genomic_DNA"/>
</dbReference>
<feature type="binding site" evidence="6">
    <location>
        <position position="222"/>
    </location>
    <ligand>
        <name>Zn(2+)</name>
        <dbReference type="ChEBI" id="CHEBI:29105"/>
    </ligand>
</feature>
<keyword evidence="4" id="KW-0520">NAD</keyword>
<dbReference type="InParanoid" id="B0D7T5"/>
<dbReference type="InterPro" id="IPR003000">
    <property type="entry name" value="Sirtuin"/>
</dbReference>
<proteinExistence type="inferred from homology"/>
<dbReference type="GO" id="GO:0046872">
    <property type="term" value="F:metal ion binding"/>
    <property type="evidence" value="ECO:0007669"/>
    <property type="project" value="UniProtKB-KW"/>
</dbReference>
<feature type="binding site" evidence="6">
    <location>
        <position position="187"/>
    </location>
    <ligand>
        <name>Zn(2+)</name>
        <dbReference type="ChEBI" id="CHEBI:29105"/>
    </ligand>
</feature>
<evidence type="ECO:0000256" key="1">
    <source>
        <dbReference type="ARBA" id="ARBA00004173"/>
    </source>
</evidence>
<gene>
    <name evidence="8" type="ORF">LACBIDRAFT_319074</name>
</gene>
<keyword evidence="9" id="KW-1185">Reference proteome</keyword>
<organism evidence="9">
    <name type="scientific">Laccaria bicolor (strain S238N-H82 / ATCC MYA-4686)</name>
    <name type="common">Bicoloured deceiver</name>
    <name type="synonym">Laccaria laccata var. bicolor</name>
    <dbReference type="NCBI Taxonomy" id="486041"/>
    <lineage>
        <taxon>Eukaryota</taxon>
        <taxon>Fungi</taxon>
        <taxon>Dikarya</taxon>
        <taxon>Basidiomycota</taxon>
        <taxon>Agaricomycotina</taxon>
        <taxon>Agaricomycetes</taxon>
        <taxon>Agaricomycetidae</taxon>
        <taxon>Agaricales</taxon>
        <taxon>Agaricineae</taxon>
        <taxon>Hydnangiaceae</taxon>
        <taxon>Laccaria</taxon>
    </lineage>
</organism>
<evidence type="ECO:0000256" key="4">
    <source>
        <dbReference type="ARBA" id="ARBA00023027"/>
    </source>
</evidence>
<feature type="domain" description="Deacetylase sirtuin-type" evidence="7">
    <location>
        <begin position="37"/>
        <end position="332"/>
    </location>
</feature>
<evidence type="ECO:0000256" key="5">
    <source>
        <dbReference type="ARBA" id="ARBA00023128"/>
    </source>
</evidence>
<dbReference type="Proteomes" id="UP000001194">
    <property type="component" value="Unassembled WGS sequence"/>
</dbReference>
<dbReference type="Gene3D" id="3.40.50.1220">
    <property type="entry name" value="TPP-binding domain"/>
    <property type="match status" value="1"/>
</dbReference>
<evidence type="ECO:0000259" key="7">
    <source>
        <dbReference type="PROSITE" id="PS50305"/>
    </source>
</evidence>
<dbReference type="GO" id="GO:0005634">
    <property type="term" value="C:nucleus"/>
    <property type="evidence" value="ECO:0007669"/>
    <property type="project" value="TreeGrafter"/>
</dbReference>
<feature type="binding site" evidence="6">
    <location>
        <position position="236"/>
    </location>
    <ligand>
        <name>Zn(2+)</name>
        <dbReference type="ChEBI" id="CHEBI:29105"/>
    </ligand>
</feature>
<dbReference type="GeneID" id="6075276"/>
<dbReference type="KEGG" id="lbc:LACBIDRAFT_319074"/>
<dbReference type="OrthoDB" id="424302at2759"/>
<dbReference type="PANTHER" id="PTHR11085:SF10">
    <property type="entry name" value="NAD-DEPENDENT PROTEIN DEACYLASE SIRTUIN-5, MITOCHONDRIAL-RELATED"/>
    <property type="match status" value="1"/>
</dbReference>
<feature type="active site" description="Proton acceptor" evidence="6">
    <location>
        <position position="176"/>
    </location>
</feature>
<evidence type="ECO:0000313" key="9">
    <source>
        <dbReference type="Proteomes" id="UP000001194"/>
    </source>
</evidence>
<dbReference type="InterPro" id="IPR026590">
    <property type="entry name" value="Ssirtuin_cat_dom"/>
</dbReference>
<dbReference type="SUPFAM" id="SSF52467">
    <property type="entry name" value="DHS-like NAD/FAD-binding domain"/>
    <property type="match status" value="1"/>
</dbReference>
<comment type="subcellular location">
    <subcellularLocation>
        <location evidence="1">Mitochondrion</location>
    </subcellularLocation>
</comment>
<reference evidence="8 9" key="1">
    <citation type="journal article" date="2008" name="Nature">
        <title>The genome of Laccaria bicolor provides insights into mycorrhizal symbiosis.</title>
        <authorList>
            <person name="Martin F."/>
            <person name="Aerts A."/>
            <person name="Ahren D."/>
            <person name="Brun A."/>
            <person name="Danchin E.G.J."/>
            <person name="Duchaussoy F."/>
            <person name="Gibon J."/>
            <person name="Kohler A."/>
            <person name="Lindquist E."/>
            <person name="Pereda V."/>
            <person name="Salamov A."/>
            <person name="Shapiro H.J."/>
            <person name="Wuyts J."/>
            <person name="Blaudez D."/>
            <person name="Buee M."/>
            <person name="Brokstein P."/>
            <person name="Canbaeck B."/>
            <person name="Cohen D."/>
            <person name="Courty P.E."/>
            <person name="Coutinho P.M."/>
            <person name="Delaruelle C."/>
            <person name="Detter J.C."/>
            <person name="Deveau A."/>
            <person name="DiFazio S."/>
            <person name="Duplessis S."/>
            <person name="Fraissinet-Tachet L."/>
            <person name="Lucic E."/>
            <person name="Frey-Klett P."/>
            <person name="Fourrey C."/>
            <person name="Feussner I."/>
            <person name="Gay G."/>
            <person name="Grimwood J."/>
            <person name="Hoegger P.J."/>
            <person name="Jain P."/>
            <person name="Kilaru S."/>
            <person name="Labbe J."/>
            <person name="Lin Y.C."/>
            <person name="Legue V."/>
            <person name="Le Tacon F."/>
            <person name="Marmeisse R."/>
            <person name="Melayah D."/>
            <person name="Montanini B."/>
            <person name="Muratet M."/>
            <person name="Nehls U."/>
            <person name="Niculita-Hirzel H."/>
            <person name="Oudot-Le Secq M.P."/>
            <person name="Peter M."/>
            <person name="Quesneville H."/>
            <person name="Rajashekar B."/>
            <person name="Reich M."/>
            <person name="Rouhier N."/>
            <person name="Schmutz J."/>
            <person name="Yin T."/>
            <person name="Chalot M."/>
            <person name="Henrissat B."/>
            <person name="Kuees U."/>
            <person name="Lucas S."/>
            <person name="Van de Peer Y."/>
            <person name="Podila G.K."/>
            <person name="Polle A."/>
            <person name="Pukkila P.J."/>
            <person name="Richardson P.M."/>
            <person name="Rouze P."/>
            <person name="Sanders I.R."/>
            <person name="Stajich J.E."/>
            <person name="Tunlid A."/>
            <person name="Tuskan G."/>
            <person name="Grigoriev I.V."/>
        </authorList>
    </citation>
    <scope>NUCLEOTIDE SEQUENCE [LARGE SCALE GENOMIC DNA]</scope>
    <source>
        <strain evidence="9">S238N-H82 / ATCC MYA-4686</strain>
    </source>
</reference>
<keyword evidence="5" id="KW-0496">Mitochondrion</keyword>
<dbReference type="AlphaFoldDB" id="B0D7T5"/>
<comment type="similarity">
    <text evidence="2">Belongs to the sirtuin family. Class I subfamily.</text>
</comment>
<name>B0D7T5_LACBS</name>
<dbReference type="Gene3D" id="3.30.1600.10">
    <property type="entry name" value="SIR2/SIRT2 'Small Domain"/>
    <property type="match status" value="1"/>
</dbReference>
<keyword evidence="6" id="KW-0479">Metal-binding</keyword>
<dbReference type="RefSeq" id="XP_001879807.1">
    <property type="nucleotide sequence ID" value="XM_001879772.1"/>
</dbReference>
<evidence type="ECO:0000313" key="8">
    <source>
        <dbReference type="EMBL" id="EDR09458.1"/>
    </source>
</evidence>
<keyword evidence="6" id="KW-0862">Zinc</keyword>
<dbReference type="InterPro" id="IPR050134">
    <property type="entry name" value="NAD-dep_sirtuin_deacylases"/>
</dbReference>
<sequence>MDPCSVPLCNVVTPVDNGKLDFDELWLNFTIDFQPIVMPSSSDLRSFKEALASSKNILILSGAGLSAASGIPTYRSADESLWNNFDPTAYATPQAFAKDPSGVWRWYHNRRKEYLKAKPNNAHRALATLALPSALSRIAPCSMSQPLHITQNVDSLSLRLLESLSPEAAEGLIEMHGSIFVTKCTSCQKVMRSYAPSLASALDGDEDSNAKRDVPLCQLPKCGGDSWAGSNRYGNCGGLLRPEVVWFGEMPPLMGEVSRKMSQCDLLLVVGTSSTVLPASSFATQVKANGGKVAVFNLNRSTGDDEADFLFLGPCETTLVDALGVEDDIKDM</sequence>
<accession>B0D7T5</accession>
<dbReference type="PANTHER" id="PTHR11085">
    <property type="entry name" value="NAD-DEPENDENT PROTEIN DEACYLASE SIRTUIN-5, MITOCHONDRIAL-RELATED"/>
    <property type="match status" value="1"/>
</dbReference>
<evidence type="ECO:0000256" key="6">
    <source>
        <dbReference type="PROSITE-ProRule" id="PRU00236"/>
    </source>
</evidence>
<dbReference type="GO" id="GO:0017136">
    <property type="term" value="F:histone deacetylase activity, NAD-dependent"/>
    <property type="evidence" value="ECO:0007669"/>
    <property type="project" value="TreeGrafter"/>
</dbReference>
<dbReference type="HOGENOM" id="CLU_023643_3_1_1"/>
<keyword evidence="3" id="KW-0808">Transferase</keyword>